<dbReference type="RefSeq" id="WP_151902071.1">
    <property type="nucleotide sequence ID" value="NZ_CP045032.1"/>
</dbReference>
<name>A0A5J6Z3F5_9CORY</name>
<dbReference type="Proteomes" id="UP000326711">
    <property type="component" value="Chromosome"/>
</dbReference>
<accession>A0A5J6Z3F5</accession>
<evidence type="ECO:0000259" key="3">
    <source>
        <dbReference type="Pfam" id="PF13845"/>
    </source>
</evidence>
<dbReference type="InterPro" id="IPR026004">
    <property type="entry name" value="Septum_form"/>
</dbReference>
<organism evidence="4 5">
    <name type="scientific">Corynebacterium urogenitale</name>
    <dbReference type="NCBI Taxonomy" id="2487892"/>
    <lineage>
        <taxon>Bacteria</taxon>
        <taxon>Bacillati</taxon>
        <taxon>Actinomycetota</taxon>
        <taxon>Actinomycetes</taxon>
        <taxon>Mycobacteriales</taxon>
        <taxon>Corynebacteriaceae</taxon>
        <taxon>Corynebacterium</taxon>
    </lineage>
</organism>
<dbReference type="AlphaFoldDB" id="A0A5J6Z3F5"/>
<sequence precursor="true">MRSVTVVLMAALCGGVGAGAYGAMAPQDSSPLSASARNASPTESAPVSFTDADTGSCVNWTPQPDGVNSGFTTVPCAEKHRFEVSAREDLSLYPTSEFGENAKRPDLERQGQLTAELCNGPTLSYLEGRLDPEGRYQISPILPPASAWAEGDRTMLCGVMVPDAKGRSVETVGLAAETDQSRAFPVETCVRVDNNIPVEVPCQEDHTWQVTEVVNLGEQFPDAWPDVEAQNGALNERCTEAARNFLGGDDALYNSTLTPFWTTIQSQSWAAGSRTVNCALTFGRQGGGFAVIAGDARQEFTIDGKPPAKQPPRNPLRNPADRARSGQPAPGGAAPQGAPSGAAAGGTPAS</sequence>
<gene>
    <name evidence="4" type="ORF">CUROG_00935</name>
</gene>
<evidence type="ECO:0000256" key="1">
    <source>
        <dbReference type="SAM" id="MobiDB-lite"/>
    </source>
</evidence>
<keyword evidence="2" id="KW-0732">Signal</keyword>
<feature type="chain" id="PRO_5038337907" evidence="2">
    <location>
        <begin position="26"/>
        <end position="350"/>
    </location>
</feature>
<proteinExistence type="predicted"/>
<evidence type="ECO:0000313" key="4">
    <source>
        <dbReference type="EMBL" id="QFQ01588.1"/>
    </source>
</evidence>
<dbReference type="Pfam" id="PF13845">
    <property type="entry name" value="Septum_form"/>
    <property type="match status" value="1"/>
</dbReference>
<dbReference type="EMBL" id="CP045032">
    <property type="protein sequence ID" value="QFQ01588.1"/>
    <property type="molecule type" value="Genomic_DNA"/>
</dbReference>
<evidence type="ECO:0000256" key="2">
    <source>
        <dbReference type="SAM" id="SignalP"/>
    </source>
</evidence>
<feature type="region of interest" description="Disordered" evidence="1">
    <location>
        <begin position="301"/>
        <end position="350"/>
    </location>
</feature>
<keyword evidence="5" id="KW-1185">Reference proteome</keyword>
<feature type="domain" description="Septum formation-related" evidence="3">
    <location>
        <begin position="54"/>
        <end position="278"/>
    </location>
</feature>
<reference evidence="5" key="1">
    <citation type="submission" date="2019-10" db="EMBL/GenBank/DDBJ databases">
        <title>Complete genome sequence of Corynebacterium urogenitalis DSM 108747, isolated from the genital tract of a cow.</title>
        <authorList>
            <person name="Ruckert C."/>
            <person name="Ballas P."/>
            <person name="Wagener K."/>
            <person name="Drillich M."/>
            <person name="Kaempfer P."/>
            <person name="Busse H.-J."/>
            <person name="Ehling-Schulz M."/>
        </authorList>
    </citation>
    <scope>NUCLEOTIDE SEQUENCE [LARGE SCALE GENOMIC DNA]</scope>
    <source>
        <strain evidence="5">LMM 1652</strain>
    </source>
</reference>
<dbReference type="KEGG" id="cuo:CUROG_00935"/>
<feature type="compositionally biased region" description="Low complexity" evidence="1">
    <location>
        <begin position="325"/>
        <end position="350"/>
    </location>
</feature>
<dbReference type="OrthoDB" id="4266126at2"/>
<feature type="signal peptide" evidence="2">
    <location>
        <begin position="1"/>
        <end position="25"/>
    </location>
</feature>
<feature type="region of interest" description="Disordered" evidence="1">
    <location>
        <begin position="26"/>
        <end position="53"/>
    </location>
</feature>
<protein>
    <submittedName>
        <fullName evidence="4">Putative membrane protein</fullName>
    </submittedName>
</protein>
<feature type="compositionally biased region" description="Polar residues" evidence="1">
    <location>
        <begin position="27"/>
        <end position="53"/>
    </location>
</feature>
<evidence type="ECO:0000313" key="5">
    <source>
        <dbReference type="Proteomes" id="UP000326711"/>
    </source>
</evidence>